<accession>A0AA38IP03</accession>
<evidence type="ECO:0000313" key="2">
    <source>
        <dbReference type="Proteomes" id="UP001168821"/>
    </source>
</evidence>
<sequence length="80" mass="9154">MNGPSELRCLLMAHTDVTCALFIADIKRNYLGTVPIIPKTICDLLTLGSVIHDMMEDRAVVAYRPRIEQDFDGSEIWRRF</sequence>
<evidence type="ECO:0000313" key="1">
    <source>
        <dbReference type="EMBL" id="KAJ3660435.1"/>
    </source>
</evidence>
<gene>
    <name evidence="1" type="ORF">Zmor_004884</name>
</gene>
<dbReference type="Proteomes" id="UP001168821">
    <property type="component" value="Unassembled WGS sequence"/>
</dbReference>
<keyword evidence="2" id="KW-1185">Reference proteome</keyword>
<dbReference type="EMBL" id="JALNTZ010000002">
    <property type="protein sequence ID" value="KAJ3660435.1"/>
    <property type="molecule type" value="Genomic_DNA"/>
</dbReference>
<proteinExistence type="predicted"/>
<comment type="caution">
    <text evidence="1">The sequence shown here is derived from an EMBL/GenBank/DDBJ whole genome shotgun (WGS) entry which is preliminary data.</text>
</comment>
<dbReference type="AlphaFoldDB" id="A0AA38IP03"/>
<organism evidence="1 2">
    <name type="scientific">Zophobas morio</name>
    <dbReference type="NCBI Taxonomy" id="2755281"/>
    <lineage>
        <taxon>Eukaryota</taxon>
        <taxon>Metazoa</taxon>
        <taxon>Ecdysozoa</taxon>
        <taxon>Arthropoda</taxon>
        <taxon>Hexapoda</taxon>
        <taxon>Insecta</taxon>
        <taxon>Pterygota</taxon>
        <taxon>Neoptera</taxon>
        <taxon>Endopterygota</taxon>
        <taxon>Coleoptera</taxon>
        <taxon>Polyphaga</taxon>
        <taxon>Cucujiformia</taxon>
        <taxon>Tenebrionidae</taxon>
        <taxon>Zophobas</taxon>
    </lineage>
</organism>
<name>A0AA38IP03_9CUCU</name>
<protein>
    <submittedName>
        <fullName evidence="1">Uncharacterized protein</fullName>
    </submittedName>
</protein>
<reference evidence="1" key="1">
    <citation type="journal article" date="2023" name="G3 (Bethesda)">
        <title>Whole genome assemblies of Zophobas morio and Tenebrio molitor.</title>
        <authorList>
            <person name="Kaur S."/>
            <person name="Stinson S.A."/>
            <person name="diCenzo G.C."/>
        </authorList>
    </citation>
    <scope>NUCLEOTIDE SEQUENCE</scope>
    <source>
        <strain evidence="1">QUZm001</strain>
    </source>
</reference>